<organism evidence="3 4">
    <name type="scientific">Pseudobacter ginsenosidimutans</name>
    <dbReference type="NCBI Taxonomy" id="661488"/>
    <lineage>
        <taxon>Bacteria</taxon>
        <taxon>Pseudomonadati</taxon>
        <taxon>Bacteroidota</taxon>
        <taxon>Chitinophagia</taxon>
        <taxon>Chitinophagales</taxon>
        <taxon>Chitinophagaceae</taxon>
        <taxon>Pseudobacter</taxon>
    </lineage>
</organism>
<dbReference type="PANTHER" id="PTHR42977:SF3">
    <property type="entry name" value="AB HYDROLASE-1 DOMAIN-CONTAINING PROTEIN"/>
    <property type="match status" value="1"/>
</dbReference>
<feature type="domain" description="AB hydrolase-1" evidence="2">
    <location>
        <begin position="32"/>
        <end position="278"/>
    </location>
</feature>
<dbReference type="Pfam" id="PF00561">
    <property type="entry name" value="Abhydrolase_1"/>
    <property type="match status" value="1"/>
</dbReference>
<reference evidence="3 4" key="1">
    <citation type="submission" date="2019-02" db="EMBL/GenBank/DDBJ databases">
        <title>Genomic Encyclopedia of Type Strains, Phase IV (KMG-IV): sequencing the most valuable type-strain genomes for metagenomic binning, comparative biology and taxonomic classification.</title>
        <authorList>
            <person name="Goeker M."/>
        </authorList>
    </citation>
    <scope>NUCLEOTIDE SEQUENCE [LARGE SCALE GENOMIC DNA]</scope>
    <source>
        <strain evidence="3 4">DSM 18116</strain>
    </source>
</reference>
<accession>A0A4V2F1Z1</accession>
<dbReference type="SUPFAM" id="SSF53474">
    <property type="entry name" value="alpha/beta-Hydrolases"/>
    <property type="match status" value="1"/>
</dbReference>
<dbReference type="PRINTS" id="PR00412">
    <property type="entry name" value="EPOXHYDRLASE"/>
</dbReference>
<evidence type="ECO:0000259" key="2">
    <source>
        <dbReference type="Pfam" id="PF00561"/>
    </source>
</evidence>
<comment type="caution">
    <text evidence="3">The sequence shown here is derived from an EMBL/GenBank/DDBJ whole genome shotgun (WGS) entry which is preliminary data.</text>
</comment>
<dbReference type="Gene3D" id="3.40.50.1820">
    <property type="entry name" value="alpha/beta hydrolase"/>
    <property type="match status" value="1"/>
</dbReference>
<dbReference type="GO" id="GO:0004301">
    <property type="term" value="F:epoxide hydrolase activity"/>
    <property type="evidence" value="ECO:0007669"/>
    <property type="project" value="TreeGrafter"/>
</dbReference>
<protein>
    <submittedName>
        <fullName evidence="3">Pimeloyl-ACP methyl ester carboxylesterase</fullName>
    </submittedName>
</protein>
<evidence type="ECO:0000313" key="4">
    <source>
        <dbReference type="Proteomes" id="UP000293874"/>
    </source>
</evidence>
<dbReference type="EMBL" id="SGXA01000001">
    <property type="protein sequence ID" value="RZS75456.1"/>
    <property type="molecule type" value="Genomic_DNA"/>
</dbReference>
<dbReference type="InterPro" id="IPR051340">
    <property type="entry name" value="Haloalkane_dehalogenase"/>
</dbReference>
<evidence type="ECO:0000256" key="1">
    <source>
        <dbReference type="ARBA" id="ARBA00022801"/>
    </source>
</evidence>
<name>A0A4V2F1Z1_9BACT</name>
<keyword evidence="1" id="KW-0378">Hydrolase</keyword>
<gene>
    <name evidence="3" type="ORF">EV199_1322</name>
</gene>
<dbReference type="Proteomes" id="UP000293874">
    <property type="component" value="Unassembled WGS sequence"/>
</dbReference>
<dbReference type="InterPro" id="IPR000639">
    <property type="entry name" value="Epox_hydrolase-like"/>
</dbReference>
<evidence type="ECO:0000313" key="3">
    <source>
        <dbReference type="EMBL" id="RZS75456.1"/>
    </source>
</evidence>
<dbReference type="InterPro" id="IPR029058">
    <property type="entry name" value="AB_hydrolase_fold"/>
</dbReference>
<dbReference type="AlphaFoldDB" id="A0A4V2F1Z1"/>
<sequence length="298" mass="34563">MDATQNQKIFHRTVKVDGLDIFYREAGDPSNPAVLLMHGYPNSSFLYRRLLPALAAENYYAIAPDFPGMGYSSYPSADEFQYTFRNYANIISSFTEKMQLEKFAIYLHDYGSLIGMRVALMHPEKITALMFQDSNAYEEGLGKEWDACKVYWDHPTKENWDKIGDFLNEESCRQQYLAGVPEDQQALFTPDAWTLDWNLMNRPGHIDSLYALFKDYPDNRAMFPEFHNFFRTVQPPTLVIWGKYDAFYSVAEAPCYKRDNPDAEIHVLEAGHKVLESHFEELAHVILDFLDRKIKSKA</sequence>
<keyword evidence="4" id="KW-1185">Reference proteome</keyword>
<dbReference type="RefSeq" id="WP_130539823.1">
    <property type="nucleotide sequence ID" value="NZ_SGXA01000001.1"/>
</dbReference>
<proteinExistence type="predicted"/>
<dbReference type="PANTHER" id="PTHR42977">
    <property type="entry name" value="HYDROLASE-RELATED"/>
    <property type="match status" value="1"/>
</dbReference>
<dbReference type="InterPro" id="IPR000073">
    <property type="entry name" value="AB_hydrolase_1"/>
</dbReference>